<comment type="caution">
    <text evidence="1">The sequence shown here is derived from an EMBL/GenBank/DDBJ whole genome shotgun (WGS) entry which is preliminary data.</text>
</comment>
<accession>A0ABU9B8S3</accession>
<evidence type="ECO:0000313" key="2">
    <source>
        <dbReference type="Proteomes" id="UP001368500"/>
    </source>
</evidence>
<dbReference type="Proteomes" id="UP001368500">
    <property type="component" value="Unassembled WGS sequence"/>
</dbReference>
<dbReference type="RefSeq" id="WP_341372939.1">
    <property type="nucleotide sequence ID" value="NZ_JBBUTF010000003.1"/>
</dbReference>
<keyword evidence="2" id="KW-1185">Reference proteome</keyword>
<dbReference type="CDD" id="cd00586">
    <property type="entry name" value="4HBT"/>
    <property type="match status" value="1"/>
</dbReference>
<evidence type="ECO:0000313" key="1">
    <source>
        <dbReference type="EMBL" id="MEK8025160.1"/>
    </source>
</evidence>
<keyword evidence="1" id="KW-0378">Hydrolase</keyword>
<dbReference type="Gene3D" id="3.10.129.10">
    <property type="entry name" value="Hotdog Thioesterase"/>
    <property type="match status" value="1"/>
</dbReference>
<dbReference type="PANTHER" id="PTHR31793:SF24">
    <property type="entry name" value="LONG-CHAIN ACYL-COA THIOESTERASE FADM"/>
    <property type="match status" value="1"/>
</dbReference>
<dbReference type="PANTHER" id="PTHR31793">
    <property type="entry name" value="4-HYDROXYBENZOYL-COA THIOESTERASE FAMILY MEMBER"/>
    <property type="match status" value="1"/>
</dbReference>
<gene>
    <name evidence="1" type="ORF">AACH11_04195</name>
</gene>
<dbReference type="InterPro" id="IPR050563">
    <property type="entry name" value="4-hydroxybenzoyl-CoA_TE"/>
</dbReference>
<dbReference type="GO" id="GO:0016787">
    <property type="term" value="F:hydrolase activity"/>
    <property type="evidence" value="ECO:0007669"/>
    <property type="project" value="UniProtKB-KW"/>
</dbReference>
<sequence>MRLDLPADLRCVHEMHIPVRWGDMDALGHVNNTVYFRFMESLRIDWLHASGAWSGAGEQDAQQGPVIVNAFCNFLQQVDFPATLIGRHYLGAIGRSSVDTYARFVRADAPDVVVAEGGATVVWSDYRARRAIGLPDDLRARLLQVAAG</sequence>
<dbReference type="EC" id="3.1.2.-" evidence="1"/>
<dbReference type="Pfam" id="PF13279">
    <property type="entry name" value="4HBT_2"/>
    <property type="match status" value="1"/>
</dbReference>
<dbReference type="SUPFAM" id="SSF54637">
    <property type="entry name" value="Thioesterase/thiol ester dehydrase-isomerase"/>
    <property type="match status" value="1"/>
</dbReference>
<proteinExistence type="predicted"/>
<name>A0ABU9B8S3_9BURK</name>
<reference evidence="1 2" key="1">
    <citation type="submission" date="2024-04" db="EMBL/GenBank/DDBJ databases">
        <title>Novel species of the genus Ideonella isolated from streams.</title>
        <authorList>
            <person name="Lu H."/>
        </authorList>
    </citation>
    <scope>NUCLEOTIDE SEQUENCE [LARGE SCALE GENOMIC DNA]</scope>
    <source>
        <strain evidence="1 2">BYS139W</strain>
    </source>
</reference>
<dbReference type="EMBL" id="JBBUTF010000003">
    <property type="protein sequence ID" value="MEK8025160.1"/>
    <property type="molecule type" value="Genomic_DNA"/>
</dbReference>
<organism evidence="1 2">
    <name type="scientific">Pseudaquabacterium rugosum</name>
    <dbReference type="NCBI Taxonomy" id="2984194"/>
    <lineage>
        <taxon>Bacteria</taxon>
        <taxon>Pseudomonadati</taxon>
        <taxon>Pseudomonadota</taxon>
        <taxon>Betaproteobacteria</taxon>
        <taxon>Burkholderiales</taxon>
        <taxon>Sphaerotilaceae</taxon>
        <taxon>Pseudaquabacterium</taxon>
    </lineage>
</organism>
<dbReference type="InterPro" id="IPR029069">
    <property type="entry name" value="HotDog_dom_sf"/>
</dbReference>
<protein>
    <submittedName>
        <fullName evidence="1">Thioesterase family protein</fullName>
        <ecNumber evidence="1">3.1.2.-</ecNumber>
    </submittedName>
</protein>